<gene>
    <name evidence="2" type="ORF">Egran_03981</name>
</gene>
<accession>A0A232LVS4</accession>
<proteinExistence type="predicted"/>
<dbReference type="OrthoDB" id="4200124at2759"/>
<evidence type="ECO:0000313" key="2">
    <source>
        <dbReference type="EMBL" id="OXV08255.1"/>
    </source>
</evidence>
<dbReference type="EMBL" id="NPHW01004224">
    <property type="protein sequence ID" value="OXV08255.1"/>
    <property type="molecule type" value="Genomic_DNA"/>
</dbReference>
<feature type="non-terminal residue" evidence="2">
    <location>
        <position position="211"/>
    </location>
</feature>
<comment type="caution">
    <text evidence="2">The sequence shown here is derived from an EMBL/GenBank/DDBJ whole genome shotgun (WGS) entry which is preliminary data.</text>
</comment>
<keyword evidence="3" id="KW-1185">Reference proteome</keyword>
<organism evidence="2 3">
    <name type="scientific">Elaphomyces granulatus</name>
    <dbReference type="NCBI Taxonomy" id="519963"/>
    <lineage>
        <taxon>Eukaryota</taxon>
        <taxon>Fungi</taxon>
        <taxon>Dikarya</taxon>
        <taxon>Ascomycota</taxon>
        <taxon>Pezizomycotina</taxon>
        <taxon>Eurotiomycetes</taxon>
        <taxon>Eurotiomycetidae</taxon>
        <taxon>Eurotiales</taxon>
        <taxon>Elaphomycetaceae</taxon>
        <taxon>Elaphomyces</taxon>
    </lineage>
</organism>
<dbReference type="Proteomes" id="UP000243515">
    <property type="component" value="Unassembled WGS sequence"/>
</dbReference>
<feature type="region of interest" description="Disordered" evidence="1">
    <location>
        <begin position="1"/>
        <end position="23"/>
    </location>
</feature>
<reference evidence="2 3" key="1">
    <citation type="journal article" date="2015" name="Environ. Microbiol.">
        <title>Metagenome sequence of Elaphomyces granulatus from sporocarp tissue reveals Ascomycota ectomycorrhizal fingerprints of genome expansion and a Proteobacteria-rich microbiome.</title>
        <authorList>
            <person name="Quandt C.A."/>
            <person name="Kohler A."/>
            <person name="Hesse C.N."/>
            <person name="Sharpton T.J."/>
            <person name="Martin F."/>
            <person name="Spatafora J.W."/>
        </authorList>
    </citation>
    <scope>NUCLEOTIDE SEQUENCE [LARGE SCALE GENOMIC DNA]</scope>
    <source>
        <strain evidence="2 3">OSC145934</strain>
    </source>
</reference>
<name>A0A232LVS4_9EURO</name>
<sequence>MALSEKSFGSASGSKGDDKPRLLDLPPETLEAVFGYVRHRRRRSRMRVVLVGVLSRVSRSFRDLAAAQLYRTLNHVFSENDRGSGRPSIDHLAAALETLTSSDYNYARFIKEISIDTTSAVSGADRSRDCKFEYISSKLLNALLLAALKRTVALETFRWNIRVEISQSVFVTLSKMGSLQQLHVRLQPGLLPQPSVTSFNTPSPPPPPPPP</sequence>
<protein>
    <submittedName>
        <fullName evidence="2">Uncharacterized protein</fullName>
    </submittedName>
</protein>
<evidence type="ECO:0000256" key="1">
    <source>
        <dbReference type="SAM" id="MobiDB-lite"/>
    </source>
</evidence>
<dbReference type="AlphaFoldDB" id="A0A232LVS4"/>
<evidence type="ECO:0000313" key="3">
    <source>
        <dbReference type="Proteomes" id="UP000243515"/>
    </source>
</evidence>